<dbReference type="InterPro" id="IPR050404">
    <property type="entry name" value="Heme-degrading_MO"/>
</dbReference>
<sequence length="210" mass="23098">MPAPLFTVINTFTLKDPAGAEEFERRFLDHVQWMRAQKGFRAHQAVRATERPEVYVNLGWWTAPDLFKQVMASETFQQHAKEFHRIVDVEADPSLGMLRLDAEGGRPAGADPVDLIERFTVTGDTQAFEAAYRAYAEAAARHDGFGHADLAKSVVRPGGYTAATRWSGPAAYRAAQDTPEYAAVLRLAEAETTAATPVAGNRALEVTRHG</sequence>
<dbReference type="PANTHER" id="PTHR34474">
    <property type="entry name" value="SIGNAL TRANSDUCTION PROTEIN TRAP"/>
    <property type="match status" value="1"/>
</dbReference>
<evidence type="ECO:0000313" key="2">
    <source>
        <dbReference type="EMBL" id="AYU66240.1"/>
    </source>
</evidence>
<reference evidence="2" key="1">
    <citation type="submission" date="2018-03" db="EMBL/GenBank/DDBJ databases">
        <title>Multiplexed Activation and Characterization of a Cryptic Gene Cluster Reveal Two Series of Aromatic Polyketides Generated by a Divergent Biosynthetic Pathway.</title>
        <authorList>
            <person name="Ji Z.-Y."/>
            <person name="Nie Q.-Y."/>
            <person name="Yin Y."/>
            <person name="Zhang M."/>
            <person name="Pan H.-X."/>
            <person name="Hou X.-F."/>
            <person name="Tang G.-L."/>
        </authorList>
    </citation>
    <scope>NUCLEOTIDE SEQUENCE</scope>
    <source>
        <strain evidence="2">SP-371</strain>
    </source>
</reference>
<name>A0A678X7N5_9ACTN</name>
<dbReference type="Pfam" id="PF03992">
    <property type="entry name" value="ABM"/>
    <property type="match status" value="2"/>
</dbReference>
<accession>A0A678X7N5</accession>
<dbReference type="Gene3D" id="3.30.70.100">
    <property type="match status" value="2"/>
</dbReference>
<evidence type="ECO:0000259" key="1">
    <source>
        <dbReference type="PROSITE" id="PS51725"/>
    </source>
</evidence>
<organism evidence="2">
    <name type="scientific">Streptomyces aureus</name>
    <dbReference type="NCBI Taxonomy" id="193461"/>
    <lineage>
        <taxon>Bacteria</taxon>
        <taxon>Bacillati</taxon>
        <taxon>Actinomycetota</taxon>
        <taxon>Actinomycetes</taxon>
        <taxon>Kitasatosporales</taxon>
        <taxon>Streptomycetaceae</taxon>
        <taxon>Streptomyces</taxon>
    </lineage>
</organism>
<dbReference type="InterPro" id="IPR007138">
    <property type="entry name" value="ABM_dom"/>
</dbReference>
<dbReference type="PANTHER" id="PTHR34474:SF2">
    <property type="entry name" value="SIGNAL TRANSDUCTION PROTEIN TRAP"/>
    <property type="match status" value="1"/>
</dbReference>
<dbReference type="PROSITE" id="PS51725">
    <property type="entry name" value="ABM"/>
    <property type="match status" value="1"/>
</dbReference>
<feature type="domain" description="ABM" evidence="1">
    <location>
        <begin position="6"/>
        <end position="98"/>
    </location>
</feature>
<dbReference type="EMBL" id="MH025886">
    <property type="protein sequence ID" value="AYU66240.1"/>
    <property type="molecule type" value="Genomic_DNA"/>
</dbReference>
<protein>
    <submittedName>
        <fullName evidence="2">TjhO1</fullName>
    </submittedName>
</protein>
<dbReference type="SUPFAM" id="SSF54909">
    <property type="entry name" value="Dimeric alpha+beta barrel"/>
    <property type="match status" value="2"/>
</dbReference>
<proteinExistence type="predicted"/>
<dbReference type="AlphaFoldDB" id="A0A678X7N5"/>
<dbReference type="InterPro" id="IPR011008">
    <property type="entry name" value="Dimeric_a/b-barrel"/>
</dbReference>